<dbReference type="AlphaFoldDB" id="R7QJF6"/>
<dbReference type="GO" id="GO:0003700">
    <property type="term" value="F:DNA-binding transcription factor activity"/>
    <property type="evidence" value="ECO:0007669"/>
    <property type="project" value="InterPro"/>
</dbReference>
<dbReference type="EMBL" id="HG001906">
    <property type="protein sequence ID" value="CDF38234.1"/>
    <property type="molecule type" value="Genomic_DNA"/>
</dbReference>
<dbReference type="Gene3D" id="3.30.160.60">
    <property type="entry name" value="Classic Zinc Finger"/>
    <property type="match status" value="1"/>
</dbReference>
<proteinExistence type="predicted"/>
<feature type="region of interest" description="Disordered" evidence="2">
    <location>
        <begin position="1"/>
        <end position="25"/>
    </location>
</feature>
<dbReference type="InterPro" id="IPR004827">
    <property type="entry name" value="bZIP"/>
</dbReference>
<feature type="region of interest" description="Disordered" evidence="2">
    <location>
        <begin position="99"/>
        <end position="142"/>
    </location>
</feature>
<evidence type="ECO:0000256" key="2">
    <source>
        <dbReference type="SAM" id="MobiDB-lite"/>
    </source>
</evidence>
<dbReference type="Pfam" id="PF07716">
    <property type="entry name" value="bZIP_2"/>
    <property type="match status" value="1"/>
</dbReference>
<dbReference type="SUPFAM" id="SSF57959">
    <property type="entry name" value="Leucine zipper domain"/>
    <property type="match status" value="1"/>
</dbReference>
<evidence type="ECO:0000256" key="1">
    <source>
        <dbReference type="SAM" id="Coils"/>
    </source>
</evidence>
<accession>R7QJF6</accession>
<dbReference type="KEGG" id="ccp:CHC_T00000786001"/>
<sequence length="311" mass="34148">MPDSPRHFPSIPPRPPRTLFSTLTRSPPSLLAATQLHQPPSKPPPTPHLRFRTSGAPIDFAFHSSACHFLEVPPASVMDLSLLDSFADATGLLLEDASQSSDPFLTGSDPYVSEGSPSPDNYLFLSPDPFLNDPPLAPEPQPHAKNELILHPFDIPAMPLSASGPGPLVPSHAVAAPLSSDGQENRARVSNGTEKRDRPRTGGVKKGVMKKTVATSASPKRAVKAEDVDVNIVKDKLAKRKLRNKESARRYREKQVARRRQLENYTRSLTEQNRELENLHDRLLTLTCERRMRGLEVPFAQVADAIPPGVL</sequence>
<dbReference type="PROSITE" id="PS00036">
    <property type="entry name" value="BZIP_BASIC"/>
    <property type="match status" value="1"/>
</dbReference>
<keyword evidence="1" id="KW-0175">Coiled coil</keyword>
<gene>
    <name evidence="4" type="ORF">CHC_T00000786001</name>
</gene>
<feature type="domain" description="BZIP" evidence="3">
    <location>
        <begin position="234"/>
        <end position="283"/>
    </location>
</feature>
<protein>
    <recommendedName>
        <fullName evidence="3">BZIP domain-containing protein</fullName>
    </recommendedName>
</protein>
<feature type="region of interest" description="Disordered" evidence="2">
    <location>
        <begin position="164"/>
        <end position="206"/>
    </location>
</feature>
<feature type="coiled-coil region" evidence="1">
    <location>
        <begin position="259"/>
        <end position="289"/>
    </location>
</feature>
<dbReference type="InterPro" id="IPR046347">
    <property type="entry name" value="bZIP_sf"/>
</dbReference>
<evidence type="ECO:0000259" key="3">
    <source>
        <dbReference type="PROSITE" id="PS50217"/>
    </source>
</evidence>
<dbReference type="SMART" id="SM00338">
    <property type="entry name" value="BRLZ"/>
    <property type="match status" value="1"/>
</dbReference>
<dbReference type="CDD" id="cd14686">
    <property type="entry name" value="bZIP"/>
    <property type="match status" value="1"/>
</dbReference>
<dbReference type="PROSITE" id="PS50217">
    <property type="entry name" value="BZIP"/>
    <property type="match status" value="1"/>
</dbReference>
<evidence type="ECO:0000313" key="4">
    <source>
        <dbReference type="EMBL" id="CDF38234.1"/>
    </source>
</evidence>
<dbReference type="Gramene" id="CDF38234">
    <property type="protein sequence ID" value="CDF38234"/>
    <property type="gene ID" value="CHC_T00000786001"/>
</dbReference>
<name>R7QJF6_CHOCR</name>
<dbReference type="OrthoDB" id="10642699at2759"/>
<feature type="compositionally biased region" description="Basic and acidic residues" evidence="2">
    <location>
        <begin position="183"/>
        <end position="200"/>
    </location>
</feature>
<dbReference type="GeneID" id="17325852"/>
<dbReference type="Proteomes" id="UP000012073">
    <property type="component" value="Unassembled WGS sequence"/>
</dbReference>
<evidence type="ECO:0000313" key="5">
    <source>
        <dbReference type="Proteomes" id="UP000012073"/>
    </source>
</evidence>
<organism evidence="4 5">
    <name type="scientific">Chondrus crispus</name>
    <name type="common">Carrageen Irish moss</name>
    <name type="synonym">Polymorpha crispa</name>
    <dbReference type="NCBI Taxonomy" id="2769"/>
    <lineage>
        <taxon>Eukaryota</taxon>
        <taxon>Rhodophyta</taxon>
        <taxon>Florideophyceae</taxon>
        <taxon>Rhodymeniophycidae</taxon>
        <taxon>Gigartinales</taxon>
        <taxon>Gigartinaceae</taxon>
        <taxon>Chondrus</taxon>
    </lineage>
</organism>
<keyword evidence="5" id="KW-1185">Reference proteome</keyword>
<reference evidence="5" key="1">
    <citation type="journal article" date="2013" name="Proc. Natl. Acad. Sci. U.S.A.">
        <title>Genome structure and metabolic features in the red seaweed Chondrus crispus shed light on evolution of the Archaeplastida.</title>
        <authorList>
            <person name="Collen J."/>
            <person name="Porcel B."/>
            <person name="Carre W."/>
            <person name="Ball S.G."/>
            <person name="Chaparro C."/>
            <person name="Tonon T."/>
            <person name="Barbeyron T."/>
            <person name="Michel G."/>
            <person name="Noel B."/>
            <person name="Valentin K."/>
            <person name="Elias M."/>
            <person name="Artiguenave F."/>
            <person name="Arun A."/>
            <person name="Aury J.M."/>
            <person name="Barbosa-Neto J.F."/>
            <person name="Bothwell J.H."/>
            <person name="Bouget F.Y."/>
            <person name="Brillet L."/>
            <person name="Cabello-Hurtado F."/>
            <person name="Capella-Gutierrez S."/>
            <person name="Charrier B."/>
            <person name="Cladiere L."/>
            <person name="Cock J.M."/>
            <person name="Coelho S.M."/>
            <person name="Colleoni C."/>
            <person name="Czjzek M."/>
            <person name="Da Silva C."/>
            <person name="Delage L."/>
            <person name="Denoeud F."/>
            <person name="Deschamps P."/>
            <person name="Dittami S.M."/>
            <person name="Gabaldon T."/>
            <person name="Gachon C.M."/>
            <person name="Groisillier A."/>
            <person name="Herve C."/>
            <person name="Jabbari K."/>
            <person name="Katinka M."/>
            <person name="Kloareg B."/>
            <person name="Kowalczyk N."/>
            <person name="Labadie K."/>
            <person name="Leblanc C."/>
            <person name="Lopez P.J."/>
            <person name="McLachlan D.H."/>
            <person name="Meslet-Cladiere L."/>
            <person name="Moustafa A."/>
            <person name="Nehr Z."/>
            <person name="Nyvall Collen P."/>
            <person name="Panaud O."/>
            <person name="Partensky F."/>
            <person name="Poulain J."/>
            <person name="Rensing S.A."/>
            <person name="Rousvoal S."/>
            <person name="Samson G."/>
            <person name="Symeonidi A."/>
            <person name="Weissenbach J."/>
            <person name="Zambounis A."/>
            <person name="Wincker P."/>
            <person name="Boyen C."/>
        </authorList>
    </citation>
    <scope>NUCLEOTIDE SEQUENCE [LARGE SCALE GENOMIC DNA]</scope>
    <source>
        <strain evidence="5">cv. Stackhouse</strain>
    </source>
</reference>
<dbReference type="RefSeq" id="XP_005718119.1">
    <property type="nucleotide sequence ID" value="XM_005718062.1"/>
</dbReference>